<dbReference type="AlphaFoldDB" id="A0A1I6Q3H3"/>
<dbReference type="Proteomes" id="UP000198660">
    <property type="component" value="Unassembled WGS sequence"/>
</dbReference>
<reference evidence="2" key="1">
    <citation type="submission" date="2016-10" db="EMBL/GenBank/DDBJ databases">
        <authorList>
            <person name="Varghese N."/>
            <person name="Submissions S."/>
        </authorList>
    </citation>
    <scope>NUCLEOTIDE SEQUENCE [LARGE SCALE GENOMIC DNA]</scope>
    <source>
        <strain evidence="2">DSM 45789</strain>
    </source>
</reference>
<evidence type="ECO:0000313" key="1">
    <source>
        <dbReference type="EMBL" id="SFS47041.1"/>
    </source>
</evidence>
<dbReference type="InterPro" id="IPR019734">
    <property type="entry name" value="TPR_rpt"/>
</dbReference>
<proteinExistence type="predicted"/>
<protein>
    <submittedName>
        <fullName evidence="1">Tetratricopeptide repeat-containing protein</fullName>
    </submittedName>
</protein>
<dbReference type="SUPFAM" id="SSF48452">
    <property type="entry name" value="TPR-like"/>
    <property type="match status" value="1"/>
</dbReference>
<dbReference type="SMART" id="SM00028">
    <property type="entry name" value="TPR"/>
    <property type="match status" value="3"/>
</dbReference>
<dbReference type="Gene3D" id="1.25.40.10">
    <property type="entry name" value="Tetratricopeptide repeat domain"/>
    <property type="match status" value="1"/>
</dbReference>
<dbReference type="InterPro" id="IPR011990">
    <property type="entry name" value="TPR-like_helical_dom_sf"/>
</dbReference>
<gene>
    <name evidence="1" type="ORF">SAMN05444972_102314</name>
</gene>
<keyword evidence="2" id="KW-1185">Reference proteome</keyword>
<dbReference type="RefSeq" id="WP_091834352.1">
    <property type="nucleotide sequence ID" value="NZ_FPAA01000002.1"/>
</dbReference>
<sequence length="302" mass="35455">MEEHKKIPLFDEFGQLIWTDREEFRLRVIPENIQAEWDHPENLYAFAVQLYRDGFLNEALQSVNRVLELTDRGEEPLLLKGLILQRFKSYPEAETILKECIDRFPDRGVAYTYLARLYGEDKKIEDMVDALHQGLKREPNQGMALRMLASSTSDSAQAARLLHEFTEDKEAWWPQLELGRVYLQDKRIAEAIQQFQFALDSTQGYREVEELPEWVEEMALMTVTTLLFRHGLRQELIQIAEKYWTPQFLTPYAGLDYVAMLEEKGEITLAIDVLQKMVSHCGTEYHPILELRIHHLDKKARQ</sequence>
<name>A0A1I6Q3H3_9BACL</name>
<organism evidence="1 2">
    <name type="scientific">Marininema halotolerans</name>
    <dbReference type="NCBI Taxonomy" id="1155944"/>
    <lineage>
        <taxon>Bacteria</taxon>
        <taxon>Bacillati</taxon>
        <taxon>Bacillota</taxon>
        <taxon>Bacilli</taxon>
        <taxon>Bacillales</taxon>
        <taxon>Thermoactinomycetaceae</taxon>
        <taxon>Marininema</taxon>
    </lineage>
</organism>
<evidence type="ECO:0000313" key="2">
    <source>
        <dbReference type="Proteomes" id="UP000198660"/>
    </source>
</evidence>
<dbReference type="EMBL" id="FPAA01000002">
    <property type="protein sequence ID" value="SFS47041.1"/>
    <property type="molecule type" value="Genomic_DNA"/>
</dbReference>
<accession>A0A1I6Q3H3</accession>